<dbReference type="EMBL" id="JAYMGO010000015">
    <property type="protein sequence ID" value="KAL1260861.1"/>
    <property type="molecule type" value="Genomic_DNA"/>
</dbReference>
<proteinExistence type="predicted"/>
<evidence type="ECO:0000313" key="2">
    <source>
        <dbReference type="Proteomes" id="UP001558613"/>
    </source>
</evidence>
<keyword evidence="2" id="KW-1185">Reference proteome</keyword>
<evidence type="ECO:0000313" key="1">
    <source>
        <dbReference type="EMBL" id="KAL1260861.1"/>
    </source>
</evidence>
<accession>A0ABR3M9B2</accession>
<reference evidence="1 2" key="1">
    <citation type="submission" date="2023-09" db="EMBL/GenBank/DDBJ databases">
        <authorList>
            <person name="Wang M."/>
        </authorList>
    </citation>
    <scope>NUCLEOTIDE SEQUENCE [LARGE SCALE GENOMIC DNA]</scope>
    <source>
        <strain evidence="1">GT-2023</strain>
        <tissue evidence="1">Liver</tissue>
    </source>
</reference>
<gene>
    <name evidence="1" type="ORF">QQF64_008688</name>
</gene>
<sequence length="117" mass="12790">MQRPNALKSASPSVTCAVSSVRQEEVKDASVNRMRVTSRCRTDDDDPRTASGVLHVPESTRASLIHSLLTSLRAEANQRLSVQVTISYPLTALPAHSALFIGNRRHQLSKIPETVIS</sequence>
<comment type="caution">
    <text evidence="1">The sequence shown here is derived from an EMBL/GenBank/DDBJ whole genome shotgun (WGS) entry which is preliminary data.</text>
</comment>
<protein>
    <submittedName>
        <fullName evidence="1">Uncharacterized protein</fullName>
    </submittedName>
</protein>
<dbReference type="Proteomes" id="UP001558613">
    <property type="component" value="Unassembled WGS sequence"/>
</dbReference>
<name>A0ABR3M9B2_9TELE</name>
<organism evidence="1 2">
    <name type="scientific">Cirrhinus molitorella</name>
    <name type="common">mud carp</name>
    <dbReference type="NCBI Taxonomy" id="172907"/>
    <lineage>
        <taxon>Eukaryota</taxon>
        <taxon>Metazoa</taxon>
        <taxon>Chordata</taxon>
        <taxon>Craniata</taxon>
        <taxon>Vertebrata</taxon>
        <taxon>Euteleostomi</taxon>
        <taxon>Actinopterygii</taxon>
        <taxon>Neopterygii</taxon>
        <taxon>Teleostei</taxon>
        <taxon>Ostariophysi</taxon>
        <taxon>Cypriniformes</taxon>
        <taxon>Cyprinidae</taxon>
        <taxon>Labeoninae</taxon>
        <taxon>Labeonini</taxon>
        <taxon>Cirrhinus</taxon>
    </lineage>
</organism>